<organism evidence="6">
    <name type="scientific">Xanthomonas arboricola</name>
    <dbReference type="NCBI Taxonomy" id="56448"/>
    <lineage>
        <taxon>Bacteria</taxon>
        <taxon>Pseudomonadati</taxon>
        <taxon>Pseudomonadota</taxon>
        <taxon>Gammaproteobacteria</taxon>
        <taxon>Lysobacterales</taxon>
        <taxon>Lysobacteraceae</taxon>
        <taxon>Xanthomonas</taxon>
    </lineage>
</organism>
<gene>
    <name evidence="6" type="ORF">FHR65_003945</name>
</gene>
<accession>A0AB73H2S5</accession>
<dbReference type="GO" id="GO:0003677">
    <property type="term" value="F:DNA binding"/>
    <property type="evidence" value="ECO:0007669"/>
    <property type="project" value="InterPro"/>
</dbReference>
<dbReference type="AlphaFoldDB" id="A0AB73H2S5"/>
<dbReference type="GO" id="GO:0008170">
    <property type="term" value="F:N-methyltransferase activity"/>
    <property type="evidence" value="ECO:0007669"/>
    <property type="project" value="InterPro"/>
</dbReference>
<dbReference type="Pfam" id="PF14338">
    <property type="entry name" value="Mrr_N"/>
    <property type="match status" value="1"/>
</dbReference>
<dbReference type="PRINTS" id="PR00508">
    <property type="entry name" value="S21N4MTFRASE"/>
</dbReference>
<dbReference type="InterPro" id="IPR025745">
    <property type="entry name" value="Mrr-like_N_dom"/>
</dbReference>
<evidence type="ECO:0000256" key="1">
    <source>
        <dbReference type="ARBA" id="ARBA00022603"/>
    </source>
</evidence>
<dbReference type="InterPro" id="IPR001091">
    <property type="entry name" value="RM_Methyltransferase"/>
</dbReference>
<evidence type="ECO:0000256" key="3">
    <source>
        <dbReference type="RuleBase" id="RU362026"/>
    </source>
</evidence>
<dbReference type="InterPro" id="IPR029063">
    <property type="entry name" value="SAM-dependent_MTases_sf"/>
</dbReference>
<protein>
    <recommendedName>
        <fullName evidence="3">Methyltransferase</fullName>
        <ecNumber evidence="3">2.1.1.-</ecNumber>
    </recommendedName>
</protein>
<evidence type="ECO:0000259" key="4">
    <source>
        <dbReference type="Pfam" id="PF01555"/>
    </source>
</evidence>
<evidence type="ECO:0000259" key="5">
    <source>
        <dbReference type="Pfam" id="PF14338"/>
    </source>
</evidence>
<dbReference type="Proteomes" id="UP000528595">
    <property type="component" value="Unassembled WGS sequence"/>
</dbReference>
<proteinExistence type="inferred from homology"/>
<dbReference type="RefSeq" id="WP_184578577.1">
    <property type="nucleotide sequence ID" value="NZ_JACIIQ010000022.1"/>
</dbReference>
<dbReference type="GO" id="GO:0032259">
    <property type="term" value="P:methylation"/>
    <property type="evidence" value="ECO:0007669"/>
    <property type="project" value="UniProtKB-KW"/>
</dbReference>
<feature type="domain" description="Restriction system protein Mrr-like N-terminal" evidence="5">
    <location>
        <begin position="12"/>
        <end position="91"/>
    </location>
</feature>
<dbReference type="EC" id="2.1.1.-" evidence="3"/>
<dbReference type="Gene3D" id="3.40.50.150">
    <property type="entry name" value="Vaccinia Virus protein VP39"/>
    <property type="match status" value="1"/>
</dbReference>
<dbReference type="Pfam" id="PF01555">
    <property type="entry name" value="N6_N4_Mtase"/>
    <property type="match status" value="1"/>
</dbReference>
<dbReference type="InterPro" id="IPR002941">
    <property type="entry name" value="DNA_methylase_N4/N6"/>
</dbReference>
<sequence length="409" mass="45162">MAGNDLSPDRVQRAVLAAYEESGDALSNSELYKKVQEKLGLTDEQMADVSPVGKAGRRHNLAHRRLRWCQQTARRMGLLERVEGKRGVWKLKTRKSDDPQEADPSMALVAFSTKLGVAIFARCESIFPHIHENIAVCISSPPYALAKGRAYGKVSERAYADFICEALEPIVKALVPGGSIALNISNSVFERGSAARSLNKYRLVLALHHRFGLHLCDEVIWSNTSAVPGVPIQWCAKSRQQLNSSYEPILVFTNDPTNWFASVDRVLQPVSERHAKFIAKGGEHRSASFSDGAHTLRPGSFSRSVEGTIMRNVISLGHHDRESIAMNRYAKQTGLQAHGAPMPYRLAEILVKWLSRPGDLVVDPFAGRLTTAAAAERNGRHWLAVEACWDYLAASCTRFPGANLNQLIA</sequence>
<keyword evidence="2 6" id="KW-0808">Transferase</keyword>
<comment type="caution">
    <text evidence="6">The sequence shown here is derived from an EMBL/GenBank/DDBJ whole genome shotgun (WGS) entry which is preliminary data.</text>
</comment>
<feature type="domain" description="DNA methylase N-4/N-6" evidence="4">
    <location>
        <begin position="135"/>
        <end position="393"/>
    </location>
</feature>
<keyword evidence="1 6" id="KW-0489">Methyltransferase</keyword>
<comment type="similarity">
    <text evidence="3">Belongs to the N(4)/N(6)-methyltransferase family.</text>
</comment>
<name>A0AB73H2S5_9XANT</name>
<evidence type="ECO:0000313" key="6">
    <source>
        <dbReference type="EMBL" id="MBB5672347.1"/>
    </source>
</evidence>
<evidence type="ECO:0000256" key="2">
    <source>
        <dbReference type="ARBA" id="ARBA00022679"/>
    </source>
</evidence>
<dbReference type="EMBL" id="JACIIQ010000022">
    <property type="protein sequence ID" value="MBB5672347.1"/>
    <property type="molecule type" value="Genomic_DNA"/>
</dbReference>
<reference evidence="6" key="1">
    <citation type="submission" date="2020-08" db="EMBL/GenBank/DDBJ databases">
        <title>Studying the diversity of plant-associated saprophytic bacteria and their role in host health and plant-pathogen interactions.</title>
        <authorList>
            <person name="Potnis N."/>
        </authorList>
    </citation>
    <scope>NUCLEOTIDE SEQUENCE</scope>
    <source>
        <strain evidence="6">F21</strain>
    </source>
</reference>
<dbReference type="SUPFAM" id="SSF53335">
    <property type="entry name" value="S-adenosyl-L-methionine-dependent methyltransferases"/>
    <property type="match status" value="1"/>
</dbReference>